<dbReference type="AlphaFoldDB" id="A0A0G4GW81"/>
<dbReference type="VEuPathDB" id="CryptoDB:Cvel_23638"/>
<protein>
    <submittedName>
        <fullName evidence="1">Uncharacterized protein</fullName>
    </submittedName>
</protein>
<sequence>MKGEREPLPVPDWVPIVLRGEAHPVKEEGKNGTISDSELGWCFQRRPLITVDVQTLTHDYGATDAEQMMKAVSSVSPRYTPLLRWSGIGTRWHLFSEFLGGPGGEWAVRSGTHPPPEPPEDPLLFEAFVAFARHLGRVTTYRALALDDRGLAAILEKGQIGPTGECLKGRTPEELNGIVHLHGVAKVLVCRLYIAHLERILGADPSISLHDDWQTTSVIASGYLSESKSVYLFGLSVPVIESCGWTLERVSAEAPEFLGDRYKGHEPWFRFCAPAAPEGVWFDSTLQRTERYGLYTVPHLKARLQNIWRFSSLEELACAVKPFIVQQNELHQLFPKGERKD</sequence>
<reference evidence="1" key="1">
    <citation type="submission" date="2014-11" db="EMBL/GenBank/DDBJ databases">
        <authorList>
            <person name="Otto D Thomas"/>
            <person name="Naeem Raeece"/>
        </authorList>
    </citation>
    <scope>NUCLEOTIDE SEQUENCE</scope>
</reference>
<name>A0A0G4GW81_9ALVE</name>
<dbReference type="EMBL" id="CDMZ01001611">
    <property type="protein sequence ID" value="CEM35144.1"/>
    <property type="molecule type" value="Genomic_DNA"/>
</dbReference>
<gene>
    <name evidence="1" type="ORF">Cvel_23638</name>
</gene>
<proteinExistence type="predicted"/>
<organism evidence="1">
    <name type="scientific">Chromera velia CCMP2878</name>
    <dbReference type="NCBI Taxonomy" id="1169474"/>
    <lineage>
        <taxon>Eukaryota</taxon>
        <taxon>Sar</taxon>
        <taxon>Alveolata</taxon>
        <taxon>Colpodellida</taxon>
        <taxon>Chromeraceae</taxon>
        <taxon>Chromera</taxon>
    </lineage>
</organism>
<evidence type="ECO:0000313" key="1">
    <source>
        <dbReference type="EMBL" id="CEM35144.1"/>
    </source>
</evidence>
<accession>A0A0G4GW81</accession>